<keyword evidence="5" id="KW-0408">Iron</keyword>
<evidence type="ECO:0000256" key="4">
    <source>
        <dbReference type="ARBA" id="ARBA00023002"/>
    </source>
</evidence>
<keyword evidence="2 8" id="KW-0575">Peroxidase</keyword>
<keyword evidence="4" id="KW-0560">Oxidoreductase</keyword>
<evidence type="ECO:0000313" key="9">
    <source>
        <dbReference type="Proteomes" id="UP000637632"/>
    </source>
</evidence>
<name>A0ABR6XAC8_9BURK</name>
<dbReference type="Proteomes" id="UP000637632">
    <property type="component" value="Unassembled WGS sequence"/>
</dbReference>
<dbReference type="SUPFAM" id="SSF54909">
    <property type="entry name" value="Dimeric alpha+beta barrel"/>
    <property type="match status" value="1"/>
</dbReference>
<evidence type="ECO:0000256" key="1">
    <source>
        <dbReference type="ARBA" id="ARBA00001970"/>
    </source>
</evidence>
<gene>
    <name evidence="8" type="ORF">H8K26_00240</name>
</gene>
<dbReference type="GO" id="GO:0004601">
    <property type="term" value="F:peroxidase activity"/>
    <property type="evidence" value="ECO:0007669"/>
    <property type="project" value="UniProtKB-KW"/>
</dbReference>
<protein>
    <submittedName>
        <fullName evidence="8">Dyp-type peroxidase</fullName>
    </submittedName>
</protein>
<dbReference type="PROSITE" id="PS51404">
    <property type="entry name" value="DYP_PEROXIDASE"/>
    <property type="match status" value="1"/>
</dbReference>
<evidence type="ECO:0000256" key="5">
    <source>
        <dbReference type="ARBA" id="ARBA00023004"/>
    </source>
</evidence>
<sequence>MSQHQAAIVQDLPLHAVYLIFDLQENVSQSAVREALQQLQALADGEHLVIGIGASLAGFLQAGIPGLREFTGIAGSKVRLPATPAALWCWLREDERGELLHQQIRLQQALAGAFVLQQKTDAFKYAGGRDLSGYEDGTENPQGDEALAVAIAADGSSYVAIQQWEHRFERLQAMPQAEQDDMIGRRKDDNEELEEAPESAHVKRTAQENFEPEAFVMRRSMPWADGARGGLYFVAFATSYAAFEAQLRRMSGAEDGTTDALFQFTQPQTGSYFWCPPLLSGKADLRLLGVG</sequence>
<dbReference type="EMBL" id="JACOFT010000001">
    <property type="protein sequence ID" value="MBC3809856.1"/>
    <property type="molecule type" value="Genomic_DNA"/>
</dbReference>
<keyword evidence="9" id="KW-1185">Reference proteome</keyword>
<feature type="region of interest" description="Disordered" evidence="6">
    <location>
        <begin position="185"/>
        <end position="205"/>
    </location>
</feature>
<dbReference type="PANTHER" id="PTHR30521">
    <property type="entry name" value="DEFERROCHELATASE/PEROXIDASE"/>
    <property type="match status" value="1"/>
</dbReference>
<feature type="domain" description="Dyp-type peroxidase C-terminal" evidence="7">
    <location>
        <begin position="129"/>
        <end position="278"/>
    </location>
</feature>
<dbReference type="Pfam" id="PF20628">
    <property type="entry name" value="Dyp_perox_C"/>
    <property type="match status" value="1"/>
</dbReference>
<keyword evidence="3" id="KW-0479">Metal-binding</keyword>
<dbReference type="InterPro" id="IPR006314">
    <property type="entry name" value="Dyp_peroxidase"/>
</dbReference>
<evidence type="ECO:0000256" key="2">
    <source>
        <dbReference type="ARBA" id="ARBA00022559"/>
    </source>
</evidence>
<reference evidence="8 9" key="1">
    <citation type="submission" date="2020-08" db="EMBL/GenBank/DDBJ databases">
        <title>Novel species isolated from subtropical streams in China.</title>
        <authorList>
            <person name="Lu H."/>
        </authorList>
    </citation>
    <scope>NUCLEOTIDE SEQUENCE [LARGE SCALE GENOMIC DNA]</scope>
    <source>
        <strain evidence="8 9">CCTCC AB 2015119</strain>
    </source>
</reference>
<evidence type="ECO:0000313" key="8">
    <source>
        <dbReference type="EMBL" id="MBC3809856.1"/>
    </source>
</evidence>
<evidence type="ECO:0000259" key="7">
    <source>
        <dbReference type="Pfam" id="PF20628"/>
    </source>
</evidence>
<organism evidence="8 9">
    <name type="scientific">Undibacterium aquatile</name>
    <dbReference type="NCBI Taxonomy" id="1537398"/>
    <lineage>
        <taxon>Bacteria</taxon>
        <taxon>Pseudomonadati</taxon>
        <taxon>Pseudomonadota</taxon>
        <taxon>Betaproteobacteria</taxon>
        <taxon>Burkholderiales</taxon>
        <taxon>Oxalobacteraceae</taxon>
        <taxon>Undibacterium</taxon>
    </lineage>
</organism>
<dbReference type="InterPro" id="IPR011008">
    <property type="entry name" value="Dimeric_a/b-barrel"/>
</dbReference>
<comment type="cofactor">
    <cofactor evidence="1">
        <name>heme b</name>
        <dbReference type="ChEBI" id="CHEBI:60344"/>
    </cofactor>
</comment>
<comment type="caution">
    <text evidence="8">The sequence shown here is derived from an EMBL/GenBank/DDBJ whole genome shotgun (WGS) entry which is preliminary data.</text>
</comment>
<evidence type="ECO:0000256" key="6">
    <source>
        <dbReference type="SAM" id="MobiDB-lite"/>
    </source>
</evidence>
<evidence type="ECO:0000256" key="3">
    <source>
        <dbReference type="ARBA" id="ARBA00022723"/>
    </source>
</evidence>
<dbReference type="PANTHER" id="PTHR30521:SF0">
    <property type="entry name" value="DYP-TYPE PEROXIDASE FAMILY PROTEIN"/>
    <property type="match status" value="1"/>
</dbReference>
<dbReference type="InterPro" id="IPR048328">
    <property type="entry name" value="Dyp_perox_C"/>
</dbReference>
<dbReference type="NCBIfam" id="TIGR01413">
    <property type="entry name" value="Dyp_perox_fam"/>
    <property type="match status" value="1"/>
</dbReference>
<accession>A0ABR6XAC8</accession>
<dbReference type="RefSeq" id="WP_190476477.1">
    <property type="nucleotide sequence ID" value="NZ_JACOFT010000001.1"/>
</dbReference>
<proteinExistence type="predicted"/>